<dbReference type="Proteomes" id="UP000187172">
    <property type="component" value="Unassembled WGS sequence"/>
</dbReference>
<gene>
    <name evidence="5" type="ORF">BK138_24035</name>
</gene>
<comment type="function">
    <text evidence="4">Converts 4-O-beta-D-mannopyranosyl-D-glucopyranose (Man-Glc) to mannose 1-phosphate (Man1P) and glucose.</text>
</comment>
<dbReference type="PANTHER" id="PTHR34106:SF1">
    <property type="entry name" value="1,4-BETA-MANNOSYL-N-ACETYLGLUCOSAMINE PHOSPHORYLASE"/>
    <property type="match status" value="1"/>
</dbReference>
<evidence type="ECO:0000313" key="5">
    <source>
        <dbReference type="EMBL" id="OMF51906.1"/>
    </source>
</evidence>
<name>A0A1R1EJA7_9BACL</name>
<evidence type="ECO:0000256" key="4">
    <source>
        <dbReference type="HAMAP-Rule" id="MF_00928"/>
    </source>
</evidence>
<dbReference type="Gene3D" id="2.115.10.20">
    <property type="entry name" value="Glycosyl hydrolase domain, family 43"/>
    <property type="match status" value="1"/>
</dbReference>
<dbReference type="InterPro" id="IPR007184">
    <property type="entry name" value="Mannoside_phosphorylase"/>
</dbReference>
<proteinExistence type="inferred from homology"/>
<keyword evidence="1 4" id="KW-0328">Glycosyltransferase</keyword>
<dbReference type="GO" id="GO:0005975">
    <property type="term" value="P:carbohydrate metabolic process"/>
    <property type="evidence" value="ECO:0007669"/>
    <property type="project" value="UniProtKB-UniRule"/>
</dbReference>
<sequence>MIHEKYAELASRQEELLSRPNERNTEFYNGVYDRYKYPVVTRHHVPIHWRFDLDAERNPFFMERLGINATLNPGAIYHDGKYILVVRTEGLDRKSIFTLAESETGIDNFRFVDQPLVWDDIDPNETNMYDMRLVKHEDGWIYGIYCSEQKDPDAPAYDTSSAVAQAGLVRTRDLKTWERLPNIQTGSPQQRNVVLHPEFVDGKYAFYTRPQDGFISTGSGGGIAFGLCDNILNPVIDQETVIDERRYHTVYEVKNGQGPAPIKTDRGWIHIAHGVRNTAAGLRYVLYTFATSLDDPAKVIAKPGGHFIAPYDDERVGDVSNVIFCNGAVVNEKNEVFIYYASSDTRIHVATTTVDRLVDYTFNTPADEFRSLDNAAQRAKLIAQNEQLLGERA</sequence>
<accession>A0A1R1EJA7</accession>
<organism evidence="5 6">
    <name type="scientific">Paenibacillus rhizosphaerae</name>
    <dbReference type="NCBI Taxonomy" id="297318"/>
    <lineage>
        <taxon>Bacteria</taxon>
        <taxon>Bacillati</taxon>
        <taxon>Bacillota</taxon>
        <taxon>Bacilli</taxon>
        <taxon>Bacillales</taxon>
        <taxon>Paenibacillaceae</taxon>
        <taxon>Paenibacillus</taxon>
    </lineage>
</organism>
<dbReference type="Pfam" id="PF04041">
    <property type="entry name" value="Glyco_hydro_130"/>
    <property type="match status" value="1"/>
</dbReference>
<evidence type="ECO:0000256" key="3">
    <source>
        <dbReference type="ARBA" id="ARBA00024356"/>
    </source>
</evidence>
<dbReference type="EC" id="2.4.1.281" evidence="4"/>
<dbReference type="EMBL" id="MRTP01000008">
    <property type="protein sequence ID" value="OMF51906.1"/>
    <property type="molecule type" value="Genomic_DNA"/>
</dbReference>
<dbReference type="GO" id="GO:0016758">
    <property type="term" value="F:hexosyltransferase activity"/>
    <property type="evidence" value="ECO:0007669"/>
    <property type="project" value="UniProtKB-UniRule"/>
</dbReference>
<keyword evidence="5" id="KW-0378">Hydrolase</keyword>
<evidence type="ECO:0000256" key="1">
    <source>
        <dbReference type="ARBA" id="ARBA00022676"/>
    </source>
</evidence>
<dbReference type="RefSeq" id="WP_076173332.1">
    <property type="nucleotide sequence ID" value="NZ_MRTP01000008.1"/>
</dbReference>
<keyword evidence="4" id="KW-0961">Cell wall biogenesis/degradation</keyword>
<protein>
    <recommendedName>
        <fullName evidence="4">4-O-beta-D-mannosyl-D-glucose phosphorylase</fullName>
        <shortName evidence="4">MGP</shortName>
        <shortName evidence="4">Mannosylglucose phosphorylase</shortName>
        <ecNumber evidence="4">2.4.1.281</ecNumber>
    </recommendedName>
</protein>
<keyword evidence="5" id="KW-0326">Glycosidase</keyword>
<evidence type="ECO:0000256" key="2">
    <source>
        <dbReference type="ARBA" id="ARBA00022679"/>
    </source>
</evidence>
<dbReference type="SUPFAM" id="SSF75005">
    <property type="entry name" value="Arabinanase/levansucrase/invertase"/>
    <property type="match status" value="1"/>
</dbReference>
<comment type="catalytic activity">
    <reaction evidence="4">
        <text>beta-D-mannosyl-(1-&gt;4)-D-glucose + phosphate = alpha-D-mannose 1-phosphate + D-glucose</text>
        <dbReference type="Rhea" id="RHEA:32531"/>
        <dbReference type="ChEBI" id="CHEBI:4167"/>
        <dbReference type="ChEBI" id="CHEBI:43474"/>
        <dbReference type="ChEBI" id="CHEBI:58409"/>
        <dbReference type="ChEBI" id="CHEBI:64351"/>
        <dbReference type="EC" id="2.4.1.281"/>
    </reaction>
</comment>
<dbReference type="GO" id="GO:0071555">
    <property type="term" value="P:cell wall organization"/>
    <property type="evidence" value="ECO:0007669"/>
    <property type="project" value="UniProtKB-KW"/>
</dbReference>
<dbReference type="PIRSF" id="PIRSF016202">
    <property type="entry name" value="PH1107"/>
    <property type="match status" value="1"/>
</dbReference>
<dbReference type="HAMAP" id="MF_00928">
    <property type="entry name" value="Man_Glc_phosphorylase"/>
    <property type="match status" value="1"/>
</dbReference>
<keyword evidence="6" id="KW-1185">Reference proteome</keyword>
<evidence type="ECO:0000313" key="6">
    <source>
        <dbReference type="Proteomes" id="UP000187172"/>
    </source>
</evidence>
<comment type="caution">
    <text evidence="5">The sequence shown here is derived from an EMBL/GenBank/DDBJ whole genome shotgun (WGS) entry which is preliminary data.</text>
</comment>
<comment type="similarity">
    <text evidence="3 4">Belongs to the glycosyl hydrolase 130 family.</text>
</comment>
<dbReference type="AlphaFoldDB" id="A0A1R1EJA7"/>
<keyword evidence="4" id="KW-0119">Carbohydrate metabolism</keyword>
<dbReference type="InterPro" id="IPR028583">
    <property type="entry name" value="Man_Glc_phosphorylase"/>
</dbReference>
<dbReference type="GO" id="GO:0016798">
    <property type="term" value="F:hydrolase activity, acting on glycosyl bonds"/>
    <property type="evidence" value="ECO:0007669"/>
    <property type="project" value="UniProtKB-KW"/>
</dbReference>
<keyword evidence="2 4" id="KW-0808">Transferase</keyword>
<dbReference type="PANTHER" id="PTHR34106">
    <property type="entry name" value="GLYCOSIDASE"/>
    <property type="match status" value="1"/>
</dbReference>
<reference evidence="5 6" key="1">
    <citation type="submission" date="2016-11" db="EMBL/GenBank/DDBJ databases">
        <title>Paenibacillus species isolates.</title>
        <authorList>
            <person name="Beno S.M."/>
        </authorList>
    </citation>
    <scope>NUCLEOTIDE SEQUENCE [LARGE SCALE GENOMIC DNA]</scope>
    <source>
        <strain evidence="5 6">FSL R5-0378</strain>
    </source>
</reference>
<dbReference type="STRING" id="297318.BK138_24035"/>
<dbReference type="InterPro" id="IPR023296">
    <property type="entry name" value="Glyco_hydro_beta-prop_sf"/>
</dbReference>